<comment type="similarity">
    <text evidence="6">Belongs to the TacA antitoxin family.</text>
</comment>
<name>A0A1X1EK78_PANCY</name>
<dbReference type="STRING" id="55209.HA50_21570"/>
<dbReference type="AlphaFoldDB" id="A0A1X1EK78"/>
<dbReference type="Proteomes" id="UP000193749">
    <property type="component" value="Unassembled WGS sequence"/>
</dbReference>
<dbReference type="OrthoDB" id="5297163at2"/>
<dbReference type="Gene3D" id="1.20.5.780">
    <property type="entry name" value="Single helix bin"/>
    <property type="match status" value="1"/>
</dbReference>
<reference evidence="7 8" key="1">
    <citation type="journal article" date="2017" name="Antonie Van Leeuwenhoek">
        <title>Phylogenomic resolution of the bacterial genus Pantoea and its relationship with Erwinia and Tatumella.</title>
        <authorList>
            <person name="Palmer M."/>
            <person name="Steenkamp E.T."/>
            <person name="Coetzee M.P."/>
            <person name="Chan W.Y."/>
            <person name="van Zyl E."/>
            <person name="De Maayer P."/>
            <person name="Coutinho T.A."/>
            <person name="Blom J."/>
            <person name="Smits T.H."/>
            <person name="Duffy B."/>
            <person name="Venter S.N."/>
        </authorList>
    </citation>
    <scope>NUCLEOTIDE SEQUENCE [LARGE SCALE GENOMIC DNA]</scope>
    <source>
        <strain evidence="7 8">LMG 2657</strain>
    </source>
</reference>
<dbReference type="SUPFAM" id="SSF47598">
    <property type="entry name" value="Ribbon-helix-helix"/>
    <property type="match status" value="1"/>
</dbReference>
<keyword evidence="5" id="KW-0804">Transcription</keyword>
<evidence type="ECO:0000256" key="5">
    <source>
        <dbReference type="ARBA" id="ARBA00023163"/>
    </source>
</evidence>
<evidence type="ECO:0000313" key="8">
    <source>
        <dbReference type="Proteomes" id="UP000193749"/>
    </source>
</evidence>
<keyword evidence="4" id="KW-0238">DNA-binding</keyword>
<keyword evidence="8" id="KW-1185">Reference proteome</keyword>
<dbReference type="GO" id="GO:0006355">
    <property type="term" value="P:regulation of DNA-templated transcription"/>
    <property type="evidence" value="ECO:0007669"/>
    <property type="project" value="InterPro"/>
</dbReference>
<sequence length="88" mass="10075">MKSDVQLNIRAKESQRALIDAAAELLHKSRTDFILEMACHAAENVILDHRVFNLNDEQYAEFIDMLDAPVTANPALDKLLARKPQWDR</sequence>
<organism evidence="7 8">
    <name type="scientific">Pantoea cypripedii</name>
    <name type="common">Pectobacterium cypripedii</name>
    <name type="synonym">Erwinia cypripedii</name>
    <dbReference type="NCBI Taxonomy" id="55209"/>
    <lineage>
        <taxon>Bacteria</taxon>
        <taxon>Pseudomonadati</taxon>
        <taxon>Pseudomonadota</taxon>
        <taxon>Gammaproteobacteria</taxon>
        <taxon>Enterobacterales</taxon>
        <taxon>Erwiniaceae</taxon>
        <taxon>Pantoea</taxon>
    </lineage>
</organism>
<dbReference type="GO" id="GO:0003677">
    <property type="term" value="F:DNA binding"/>
    <property type="evidence" value="ECO:0007669"/>
    <property type="project" value="UniProtKB-KW"/>
</dbReference>
<evidence type="ECO:0000256" key="4">
    <source>
        <dbReference type="ARBA" id="ARBA00023125"/>
    </source>
</evidence>
<comment type="caution">
    <text evidence="7">The sequence shown here is derived from an EMBL/GenBank/DDBJ whole genome shotgun (WGS) entry which is preliminary data.</text>
</comment>
<dbReference type="RefSeq" id="WP_084878950.1">
    <property type="nucleotide sequence ID" value="NZ_JAGGMY010000006.1"/>
</dbReference>
<dbReference type="PANTHER" id="PTHR35401:SF1">
    <property type="entry name" value="CYTOPLASMIC PROTEIN"/>
    <property type="match status" value="1"/>
</dbReference>
<dbReference type="InterPro" id="IPR014795">
    <property type="entry name" value="TacA_1-like"/>
</dbReference>
<proteinExistence type="inferred from homology"/>
<accession>A0A1X1EK78</accession>
<keyword evidence="3" id="KW-0805">Transcription regulation</keyword>
<evidence type="ECO:0000256" key="1">
    <source>
        <dbReference type="ARBA" id="ARBA00022491"/>
    </source>
</evidence>
<keyword evidence="1" id="KW-0678">Repressor</keyword>
<evidence type="ECO:0000256" key="3">
    <source>
        <dbReference type="ARBA" id="ARBA00023015"/>
    </source>
</evidence>
<keyword evidence="2" id="KW-1277">Toxin-antitoxin system</keyword>
<protein>
    <recommendedName>
        <fullName evidence="9">DUF1778 domain-containing protein</fullName>
    </recommendedName>
</protein>
<dbReference type="Pfam" id="PF08681">
    <property type="entry name" value="TacA1"/>
    <property type="match status" value="1"/>
</dbReference>
<dbReference type="InterPro" id="IPR010985">
    <property type="entry name" value="Ribbon_hlx_hlx"/>
</dbReference>
<evidence type="ECO:0000256" key="6">
    <source>
        <dbReference type="ARBA" id="ARBA00049988"/>
    </source>
</evidence>
<evidence type="ECO:0000313" key="7">
    <source>
        <dbReference type="EMBL" id="ORM89243.1"/>
    </source>
</evidence>
<dbReference type="EMBL" id="MLJI01000002">
    <property type="protein sequence ID" value="ORM89243.1"/>
    <property type="molecule type" value="Genomic_DNA"/>
</dbReference>
<evidence type="ECO:0000256" key="2">
    <source>
        <dbReference type="ARBA" id="ARBA00022649"/>
    </source>
</evidence>
<evidence type="ECO:0008006" key="9">
    <source>
        <dbReference type="Google" id="ProtNLM"/>
    </source>
</evidence>
<gene>
    <name evidence="7" type="ORF">HA50_21570</name>
</gene>
<dbReference type="PANTHER" id="PTHR35401">
    <property type="entry name" value="COPG FAMILY HELIX-TURN-HELIX PROTEIN-RELATED-RELATED"/>
    <property type="match status" value="1"/>
</dbReference>